<dbReference type="PROSITE" id="PS50893">
    <property type="entry name" value="ABC_TRANSPORTER_2"/>
    <property type="match status" value="2"/>
</dbReference>
<feature type="transmembrane region" description="Helical" evidence="10">
    <location>
        <begin position="935"/>
        <end position="955"/>
    </location>
</feature>
<dbReference type="SUPFAM" id="SSF52540">
    <property type="entry name" value="P-loop containing nucleoside triphosphate hydrolases"/>
    <property type="match status" value="2"/>
</dbReference>
<dbReference type="InterPro" id="IPR003439">
    <property type="entry name" value="ABC_transporter-like_ATP-bd"/>
</dbReference>
<dbReference type="PANTHER" id="PTHR43394:SF11">
    <property type="entry name" value="ATP-BINDING CASSETTE TRANSPORTER"/>
    <property type="match status" value="1"/>
</dbReference>
<dbReference type="Gene3D" id="3.40.50.300">
    <property type="entry name" value="P-loop containing nucleotide triphosphate hydrolases"/>
    <property type="match status" value="3"/>
</dbReference>
<reference evidence="13 14" key="1">
    <citation type="journal article" date="2015" name="Genome Biol. Evol.">
        <title>The genome of winter moth (Operophtera brumata) provides a genomic perspective on sexual dimorphism and phenology.</title>
        <authorList>
            <person name="Derks M.F."/>
            <person name="Smit S."/>
            <person name="Salis L."/>
            <person name="Schijlen E."/>
            <person name="Bossers A."/>
            <person name="Mateman C."/>
            <person name="Pijl A.S."/>
            <person name="de Ridder D."/>
            <person name="Groenen M.A."/>
            <person name="Visser M.E."/>
            <person name="Megens H.J."/>
        </authorList>
    </citation>
    <scope>NUCLEOTIDE SEQUENCE [LARGE SCALE GENOMIC DNA]</scope>
    <source>
        <strain evidence="13">WM2013NL</strain>
        <tissue evidence="13">Head and thorax</tissue>
    </source>
</reference>
<dbReference type="GO" id="GO:0015421">
    <property type="term" value="F:ABC-type oligopeptide transporter activity"/>
    <property type="evidence" value="ECO:0007669"/>
    <property type="project" value="TreeGrafter"/>
</dbReference>
<dbReference type="EMBL" id="JTDY01004609">
    <property type="protein sequence ID" value="KOB67955.1"/>
    <property type="molecule type" value="Genomic_DNA"/>
</dbReference>
<accession>A0A0L7KXS9</accession>
<dbReference type="Pfam" id="PF05676">
    <property type="entry name" value="NDUF_B7"/>
    <property type="match status" value="1"/>
</dbReference>
<dbReference type="InterPro" id="IPR039421">
    <property type="entry name" value="Type_1_exporter"/>
</dbReference>
<feature type="transmembrane region" description="Helical" evidence="10">
    <location>
        <begin position="281"/>
        <end position="305"/>
    </location>
</feature>
<evidence type="ECO:0000256" key="7">
    <source>
        <dbReference type="ARBA" id="ARBA00022840"/>
    </source>
</evidence>
<feature type="transmembrane region" description="Helical" evidence="10">
    <location>
        <begin position="1075"/>
        <end position="1097"/>
    </location>
</feature>
<dbReference type="SMART" id="SM00382">
    <property type="entry name" value="AAA"/>
    <property type="match status" value="2"/>
</dbReference>
<keyword evidence="6" id="KW-0547">Nucleotide-binding</keyword>
<feature type="domain" description="ABC transmembrane type-1" evidence="12">
    <location>
        <begin position="839"/>
        <end position="1102"/>
    </location>
</feature>
<evidence type="ECO:0000256" key="9">
    <source>
        <dbReference type="ARBA" id="ARBA00023136"/>
    </source>
</evidence>
<dbReference type="InterPro" id="IPR027417">
    <property type="entry name" value="P-loop_NTPase"/>
</dbReference>
<dbReference type="Pfam" id="PF00664">
    <property type="entry name" value="ABC_membrane"/>
    <property type="match status" value="3"/>
</dbReference>
<evidence type="ECO:0000256" key="5">
    <source>
        <dbReference type="ARBA" id="ARBA00022737"/>
    </source>
</evidence>
<evidence type="ECO:0000256" key="3">
    <source>
        <dbReference type="ARBA" id="ARBA00022448"/>
    </source>
</evidence>
<dbReference type="Proteomes" id="UP000037510">
    <property type="component" value="Unassembled WGS sequence"/>
</dbReference>
<feature type="non-terminal residue" evidence="13">
    <location>
        <position position="1378"/>
    </location>
</feature>
<dbReference type="InterPro" id="IPR003593">
    <property type="entry name" value="AAA+_ATPase"/>
</dbReference>
<evidence type="ECO:0000256" key="10">
    <source>
        <dbReference type="SAM" id="Phobius"/>
    </source>
</evidence>
<feature type="transmembrane region" description="Helical" evidence="10">
    <location>
        <begin position="182"/>
        <end position="204"/>
    </location>
</feature>
<keyword evidence="8 10" id="KW-1133">Transmembrane helix</keyword>
<keyword evidence="4 10" id="KW-0812">Transmembrane</keyword>
<dbReference type="GO" id="GO:0016887">
    <property type="term" value="F:ATP hydrolysis activity"/>
    <property type="evidence" value="ECO:0007669"/>
    <property type="project" value="InterPro"/>
</dbReference>
<evidence type="ECO:0000313" key="13">
    <source>
        <dbReference type="EMBL" id="KOB67955.1"/>
    </source>
</evidence>
<dbReference type="Gene3D" id="1.20.1560.10">
    <property type="entry name" value="ABC transporter type 1, transmembrane domain"/>
    <property type="match status" value="3"/>
</dbReference>
<evidence type="ECO:0000256" key="8">
    <source>
        <dbReference type="ARBA" id="ARBA00022989"/>
    </source>
</evidence>
<proteinExistence type="inferred from homology"/>
<feature type="transmembrane region" description="Helical" evidence="10">
    <location>
        <begin position="961"/>
        <end position="980"/>
    </location>
</feature>
<keyword evidence="3" id="KW-0813">Transport</keyword>
<sequence>KVEHVDTKVSYFAIYRYGKCLELTATIFGVVFGVLSGGGVCYNLAQVGELTTAFVERTKYQDRMSTYLPLTTAFGGGRRLQFNVSCSVNASHEENMKALVEDAQAMAIGMFVSIAISILFNMLSVGLISWSALRQITRIRMLFLNAVLRQDMTWFDTDSEFNLASKMSENLMKLKDGMGEKIAVVSNLVGTSILCLCTAFSLGWELSLACISVMPFSLAASIALSNIAVVSNLVGTSIWCLCTAFSLGWELSLACISVMLFSLAASIALSNIAVVSNLVGTSIWCLCTAFSLGWELSLACISVMLFSLAASIALSNIAVVSNLVGTSIWCLCTAFSLGWELSLACISYQTKSSIREMEAYSQAGKQAEEVLKSVKTVIAFAGEHKETERSRGLFSGLGNGFNWVLTYSLNAIGLTYGTRLVLRDFYKEADERSYVFGAVLSVSTYLKHRNIETKIIRTNGNENANQHLLSLISYEGYLYDSLLSIIDRDGSTWRQLSLIEQLRLVHSAQSNDKYLHKSHAPCPCFLSIAPTVSYQNVCFLIPHLFADQILFSAYMATQSITLCVPHAEVFATARAAASSVFSLLDRNPKIDSMDQGGLAPRRVKGEITLDEVHFSYPSRPDTKILKGLSLHIKAGECVALVGSSGCGKSTILQLLQRLYDPSSGSRGASLSGGQKQRVAIARSLLREPAVLLLDEATSALDPHSERQVQAALDRASQGRTTIMVSHRFEYSALCQFVINYSKRRPHHLYGSRGYCRARTFYHKLVTRGNENKEPEEIEPVLEETAEGDEECQATLQAPKTDIKRRSTRRLHRHHSTKRAYTNFVYNDDCESVDDKEDGDEIFVLADHNEMLYLADLYSGLFVIVAAIAGVSMCLQSTTFTSAGLKMTTRLRYQYFSALLRQEIGFYDKECNTVGAVCARLSGDTAEVQGATGLRIGLILQGFSSVAVGFFMAISYNWKLTLVSTVFLPLMVGSIWLEGIISQKSQADERAAMESATAIATEAVVSIKTVQSLGVEKLFLDKFQDSLADACKAVAKKSRWRGLVLGMGIYVPFLSYCSAVVYGAYLVSTGELEYKIVLLVTEAVMYGAYMLGQSLVYAPSFNSAKACGARILSIINREPKVRTENRAASGNFSIKEVEFAYPTRPSQQVLRGIDLRVEAGKTMNDNPTFDANTGFSFKRREKQMFVCEKDLISARIPPKYRDYCAHFLLDYHVCRYKHAPFMLNCAHEKHNYLNCEQADYLGVVQQEPVLFDRTLAENIAYGDNNRKITMHEIVAAAKAANIHSFIVSLPKGYDTNLGSSGAQLSGGQKQRVCIARALIRSPRLLLLDEATSALDANSERTVSEALEKAAKGRTCITIAHRLSTIKDADLICVLHKGIH</sequence>
<feature type="transmembrane region" description="Helical" evidence="10">
    <location>
        <begin position="105"/>
        <end position="133"/>
    </location>
</feature>
<feature type="domain" description="ABC transporter" evidence="11">
    <location>
        <begin position="1131"/>
        <end position="1377"/>
    </location>
</feature>
<feature type="non-terminal residue" evidence="13">
    <location>
        <position position="1"/>
    </location>
</feature>
<dbReference type="Pfam" id="PF00005">
    <property type="entry name" value="ABC_tran"/>
    <property type="match status" value="2"/>
</dbReference>
<dbReference type="CDD" id="cd18578">
    <property type="entry name" value="ABC_6TM_Pgp_ABCB1_D2_like"/>
    <property type="match status" value="1"/>
</dbReference>
<evidence type="ECO:0000256" key="1">
    <source>
        <dbReference type="ARBA" id="ARBA00004141"/>
    </source>
</evidence>
<keyword evidence="14" id="KW-1185">Reference proteome</keyword>
<organism evidence="13 14">
    <name type="scientific">Operophtera brumata</name>
    <name type="common">Winter moth</name>
    <name type="synonym">Phalaena brumata</name>
    <dbReference type="NCBI Taxonomy" id="104452"/>
    <lineage>
        <taxon>Eukaryota</taxon>
        <taxon>Metazoa</taxon>
        <taxon>Ecdysozoa</taxon>
        <taxon>Arthropoda</taxon>
        <taxon>Hexapoda</taxon>
        <taxon>Insecta</taxon>
        <taxon>Pterygota</taxon>
        <taxon>Neoptera</taxon>
        <taxon>Endopterygota</taxon>
        <taxon>Lepidoptera</taxon>
        <taxon>Glossata</taxon>
        <taxon>Ditrysia</taxon>
        <taxon>Geometroidea</taxon>
        <taxon>Geometridae</taxon>
        <taxon>Larentiinae</taxon>
        <taxon>Operophtera</taxon>
    </lineage>
</organism>
<dbReference type="PANTHER" id="PTHR43394">
    <property type="entry name" value="ATP-DEPENDENT PERMEASE MDL1, MITOCHONDRIAL"/>
    <property type="match status" value="1"/>
</dbReference>
<evidence type="ECO:0000256" key="4">
    <source>
        <dbReference type="ARBA" id="ARBA00022692"/>
    </source>
</evidence>
<dbReference type="GO" id="GO:0005524">
    <property type="term" value="F:ATP binding"/>
    <property type="evidence" value="ECO:0007669"/>
    <property type="project" value="UniProtKB-KW"/>
</dbReference>
<evidence type="ECO:0000313" key="14">
    <source>
        <dbReference type="Proteomes" id="UP000037510"/>
    </source>
</evidence>
<dbReference type="PROSITE" id="PS00211">
    <property type="entry name" value="ABC_TRANSPORTER_1"/>
    <property type="match status" value="2"/>
</dbReference>
<feature type="domain" description="ABC transmembrane type-1" evidence="12">
    <location>
        <begin position="106"/>
        <end position="228"/>
    </location>
</feature>
<dbReference type="InterPro" id="IPR011527">
    <property type="entry name" value="ABC1_TM_dom"/>
</dbReference>
<dbReference type="SUPFAM" id="SSF90123">
    <property type="entry name" value="ABC transporter transmembrane region"/>
    <property type="match status" value="3"/>
</dbReference>
<evidence type="ECO:0000259" key="12">
    <source>
        <dbReference type="PROSITE" id="PS50929"/>
    </source>
</evidence>
<keyword evidence="5" id="KW-0677">Repeat</keyword>
<dbReference type="InterPro" id="IPR017871">
    <property type="entry name" value="ABC_transporter-like_CS"/>
</dbReference>
<feature type="transmembrane region" description="Helical" evidence="10">
    <location>
        <begin position="317"/>
        <end position="339"/>
    </location>
</feature>
<feature type="transmembrane region" description="Helical" evidence="10">
    <location>
        <begin position="216"/>
        <end position="241"/>
    </location>
</feature>
<comment type="similarity">
    <text evidence="2">Belongs to the ABC transporter superfamily. ABCB family. Multidrug resistance exporter (TC 3.A.1.201) subfamily.</text>
</comment>
<feature type="domain" description="ABC transporter" evidence="11">
    <location>
        <begin position="607"/>
        <end position="777"/>
    </location>
</feature>
<evidence type="ECO:0000256" key="2">
    <source>
        <dbReference type="ARBA" id="ARBA00007577"/>
    </source>
</evidence>
<evidence type="ECO:0000256" key="6">
    <source>
        <dbReference type="ARBA" id="ARBA00022741"/>
    </source>
</evidence>
<comment type="subcellular location">
    <subcellularLocation>
        <location evidence="1">Membrane</location>
        <topology evidence="1">Multi-pass membrane protein</topology>
    </subcellularLocation>
</comment>
<dbReference type="InterPro" id="IPR008698">
    <property type="entry name" value="NDUB7"/>
</dbReference>
<keyword evidence="7 13" id="KW-0067">ATP-binding</keyword>
<evidence type="ECO:0000259" key="11">
    <source>
        <dbReference type="PROSITE" id="PS50893"/>
    </source>
</evidence>
<feature type="transmembrane region" description="Helical" evidence="10">
    <location>
        <begin position="856"/>
        <end position="884"/>
    </location>
</feature>
<dbReference type="PROSITE" id="PS50929">
    <property type="entry name" value="ABC_TM1F"/>
    <property type="match status" value="2"/>
</dbReference>
<feature type="transmembrane region" description="Helical" evidence="10">
    <location>
        <begin position="21"/>
        <end position="45"/>
    </location>
</feature>
<protein>
    <submittedName>
        <fullName evidence="13">ATP-binding cassette sub-family B member 3</fullName>
    </submittedName>
</protein>
<dbReference type="GO" id="GO:0090374">
    <property type="term" value="P:oligopeptide export from mitochondrion"/>
    <property type="evidence" value="ECO:0007669"/>
    <property type="project" value="TreeGrafter"/>
</dbReference>
<feature type="transmembrane region" description="Helical" evidence="10">
    <location>
        <begin position="253"/>
        <end position="275"/>
    </location>
</feature>
<name>A0A0L7KXS9_OPEBR</name>
<comment type="caution">
    <text evidence="13">The sequence shown here is derived from an EMBL/GenBank/DDBJ whole genome shotgun (WGS) entry which is preliminary data.</text>
</comment>
<feature type="transmembrane region" description="Helical" evidence="10">
    <location>
        <begin position="1041"/>
        <end position="1063"/>
    </location>
</feature>
<keyword evidence="9 10" id="KW-0472">Membrane</keyword>
<gene>
    <name evidence="13" type="ORF">OBRU01_11443</name>
</gene>
<dbReference type="GO" id="GO:0005743">
    <property type="term" value="C:mitochondrial inner membrane"/>
    <property type="evidence" value="ECO:0007669"/>
    <property type="project" value="TreeGrafter"/>
</dbReference>
<dbReference type="STRING" id="104452.A0A0L7KXS9"/>
<dbReference type="InterPro" id="IPR036640">
    <property type="entry name" value="ABC1_TM_sf"/>
</dbReference>